<dbReference type="GO" id="GO:0048015">
    <property type="term" value="P:phosphatidylinositol-mediated signaling"/>
    <property type="evidence" value="ECO:0007669"/>
    <property type="project" value="TreeGrafter"/>
</dbReference>
<evidence type="ECO:0000313" key="3">
    <source>
        <dbReference type="Proteomes" id="UP000663844"/>
    </source>
</evidence>
<dbReference type="EMBL" id="CAJOAZ010032494">
    <property type="protein sequence ID" value="CAF4447962.1"/>
    <property type="molecule type" value="Genomic_DNA"/>
</dbReference>
<dbReference type="Gene3D" id="3.20.20.190">
    <property type="entry name" value="Phosphatidylinositol (PI) phosphodiesterase"/>
    <property type="match status" value="1"/>
</dbReference>
<dbReference type="InterPro" id="IPR017946">
    <property type="entry name" value="PLC-like_Pdiesterase_TIM-brl"/>
</dbReference>
<dbReference type="Pfam" id="PF00387">
    <property type="entry name" value="PI-PLC-Y"/>
    <property type="match status" value="1"/>
</dbReference>
<dbReference type="PANTHER" id="PTHR10336">
    <property type="entry name" value="PHOSPHOINOSITIDE-SPECIFIC PHOSPHOLIPASE C FAMILY PROTEIN"/>
    <property type="match status" value="1"/>
</dbReference>
<dbReference type="GO" id="GO:0005737">
    <property type="term" value="C:cytoplasm"/>
    <property type="evidence" value="ECO:0007669"/>
    <property type="project" value="TreeGrafter"/>
</dbReference>
<evidence type="ECO:0000259" key="1">
    <source>
        <dbReference type="PROSITE" id="PS50008"/>
    </source>
</evidence>
<dbReference type="GO" id="GO:0004435">
    <property type="term" value="F:phosphatidylinositol-4,5-bisphosphate phospholipase C activity"/>
    <property type="evidence" value="ECO:0007669"/>
    <property type="project" value="InterPro"/>
</dbReference>
<evidence type="ECO:0000313" key="2">
    <source>
        <dbReference type="EMBL" id="CAF4447962.1"/>
    </source>
</evidence>
<organism evidence="2 3">
    <name type="scientific">Adineta steineri</name>
    <dbReference type="NCBI Taxonomy" id="433720"/>
    <lineage>
        <taxon>Eukaryota</taxon>
        <taxon>Metazoa</taxon>
        <taxon>Spiralia</taxon>
        <taxon>Gnathifera</taxon>
        <taxon>Rotifera</taxon>
        <taxon>Eurotatoria</taxon>
        <taxon>Bdelloidea</taxon>
        <taxon>Adinetida</taxon>
        <taxon>Adinetidae</taxon>
        <taxon>Adineta</taxon>
    </lineage>
</organism>
<reference evidence="2" key="1">
    <citation type="submission" date="2021-02" db="EMBL/GenBank/DDBJ databases">
        <authorList>
            <person name="Nowell W R."/>
        </authorList>
    </citation>
    <scope>NUCLEOTIDE SEQUENCE</scope>
</reference>
<dbReference type="InterPro" id="IPR001711">
    <property type="entry name" value="PLipase_C_Pinositol-sp_Y"/>
</dbReference>
<dbReference type="PROSITE" id="PS50008">
    <property type="entry name" value="PIPLC_Y_DOMAIN"/>
    <property type="match status" value="1"/>
</dbReference>
<dbReference type="GO" id="GO:0051209">
    <property type="term" value="P:release of sequestered calcium ion into cytosol"/>
    <property type="evidence" value="ECO:0007669"/>
    <property type="project" value="TreeGrafter"/>
</dbReference>
<dbReference type="PANTHER" id="PTHR10336:SF149">
    <property type="entry name" value="1-PHOSPHATIDYLINOSITOL 4,5-BISPHOSPHATE PHOSPHODIESTERASE CLASSES I AND II"/>
    <property type="match status" value="1"/>
</dbReference>
<sequence>MINNPTYPTNSDALAESKATKAMSDLVHYIVPKSFVTFAEAEKRNRSYEISSFAEDKAQNLIREYAIEFVAYNQRQLSRIYPRGTRFDSSNYNPYLFWPVGCQMAALNYQTLG</sequence>
<accession>A0A820SBW6</accession>
<feature type="domain" description="PI-PLC Y-box" evidence="1">
    <location>
        <begin position="23"/>
        <end position="111"/>
    </location>
</feature>
<name>A0A820SBW6_9BILA</name>
<comment type="caution">
    <text evidence="2">The sequence shown here is derived from an EMBL/GenBank/DDBJ whole genome shotgun (WGS) entry which is preliminary data.</text>
</comment>
<gene>
    <name evidence="2" type="ORF">OXD698_LOCUS54216</name>
</gene>
<protein>
    <recommendedName>
        <fullName evidence="1">PI-PLC Y-box domain-containing protein</fullName>
    </recommendedName>
</protein>
<proteinExistence type="predicted"/>
<dbReference type="SMART" id="SM00149">
    <property type="entry name" value="PLCYc"/>
    <property type="match status" value="1"/>
</dbReference>
<dbReference type="AlphaFoldDB" id="A0A820SBW6"/>
<dbReference type="GO" id="GO:0007186">
    <property type="term" value="P:G protein-coupled receptor signaling pathway"/>
    <property type="evidence" value="ECO:0007669"/>
    <property type="project" value="TreeGrafter"/>
</dbReference>
<dbReference type="Proteomes" id="UP000663844">
    <property type="component" value="Unassembled WGS sequence"/>
</dbReference>
<dbReference type="GO" id="GO:0046488">
    <property type="term" value="P:phosphatidylinositol metabolic process"/>
    <property type="evidence" value="ECO:0007669"/>
    <property type="project" value="TreeGrafter"/>
</dbReference>
<dbReference type="SUPFAM" id="SSF51695">
    <property type="entry name" value="PLC-like phosphodiesterases"/>
    <property type="match status" value="1"/>
</dbReference>
<dbReference type="InterPro" id="IPR001192">
    <property type="entry name" value="PI-PLC_fam"/>
</dbReference>